<feature type="compositionally biased region" description="Low complexity" evidence="1">
    <location>
        <begin position="86"/>
        <end position="115"/>
    </location>
</feature>
<evidence type="ECO:0000256" key="1">
    <source>
        <dbReference type="SAM" id="MobiDB-lite"/>
    </source>
</evidence>
<dbReference type="CDD" id="cd05380">
    <property type="entry name" value="CAP_euk"/>
    <property type="match status" value="1"/>
</dbReference>
<protein>
    <submittedName>
        <fullName evidence="3">PR-1-like protein</fullName>
    </submittedName>
</protein>
<dbReference type="PANTHER" id="PTHR10334">
    <property type="entry name" value="CYSTEINE-RICH SECRETORY PROTEIN-RELATED"/>
    <property type="match status" value="1"/>
</dbReference>
<proteinExistence type="predicted"/>
<dbReference type="GeneID" id="54552731"/>
<evidence type="ECO:0000313" key="3">
    <source>
        <dbReference type="EMBL" id="KAF2280403.1"/>
    </source>
</evidence>
<dbReference type="PRINTS" id="PR00837">
    <property type="entry name" value="V5TPXLIKE"/>
</dbReference>
<dbReference type="SMART" id="SM00198">
    <property type="entry name" value="SCP"/>
    <property type="match status" value="1"/>
</dbReference>
<organism evidence="3 4">
    <name type="scientific">Westerdykella ornata</name>
    <dbReference type="NCBI Taxonomy" id="318751"/>
    <lineage>
        <taxon>Eukaryota</taxon>
        <taxon>Fungi</taxon>
        <taxon>Dikarya</taxon>
        <taxon>Ascomycota</taxon>
        <taxon>Pezizomycotina</taxon>
        <taxon>Dothideomycetes</taxon>
        <taxon>Pleosporomycetidae</taxon>
        <taxon>Pleosporales</taxon>
        <taxon>Sporormiaceae</taxon>
        <taxon>Westerdykella</taxon>
    </lineage>
</organism>
<dbReference type="OrthoDB" id="337038at2759"/>
<name>A0A6A6JWE0_WESOR</name>
<dbReference type="Gene3D" id="3.40.33.10">
    <property type="entry name" value="CAP"/>
    <property type="match status" value="1"/>
</dbReference>
<feature type="domain" description="SCP" evidence="2">
    <location>
        <begin position="136"/>
        <end position="285"/>
    </location>
</feature>
<reference evidence="3" key="1">
    <citation type="journal article" date="2020" name="Stud. Mycol.">
        <title>101 Dothideomycetes genomes: a test case for predicting lifestyles and emergence of pathogens.</title>
        <authorList>
            <person name="Haridas S."/>
            <person name="Albert R."/>
            <person name="Binder M."/>
            <person name="Bloem J."/>
            <person name="Labutti K."/>
            <person name="Salamov A."/>
            <person name="Andreopoulos B."/>
            <person name="Baker S."/>
            <person name="Barry K."/>
            <person name="Bills G."/>
            <person name="Bluhm B."/>
            <person name="Cannon C."/>
            <person name="Castanera R."/>
            <person name="Culley D."/>
            <person name="Daum C."/>
            <person name="Ezra D."/>
            <person name="Gonzalez J."/>
            <person name="Henrissat B."/>
            <person name="Kuo A."/>
            <person name="Liang C."/>
            <person name="Lipzen A."/>
            <person name="Lutzoni F."/>
            <person name="Magnuson J."/>
            <person name="Mondo S."/>
            <person name="Nolan M."/>
            <person name="Ohm R."/>
            <person name="Pangilinan J."/>
            <person name="Park H.-J."/>
            <person name="Ramirez L."/>
            <person name="Alfaro M."/>
            <person name="Sun H."/>
            <person name="Tritt A."/>
            <person name="Yoshinaga Y."/>
            <person name="Zwiers L.-H."/>
            <person name="Turgeon B."/>
            <person name="Goodwin S."/>
            <person name="Spatafora J."/>
            <person name="Crous P."/>
            <person name="Grigoriev I."/>
        </authorList>
    </citation>
    <scope>NUCLEOTIDE SEQUENCE</scope>
    <source>
        <strain evidence="3">CBS 379.55</strain>
    </source>
</reference>
<dbReference type="InterPro" id="IPR035940">
    <property type="entry name" value="CAP_sf"/>
</dbReference>
<dbReference type="InterPro" id="IPR014044">
    <property type="entry name" value="CAP_dom"/>
</dbReference>
<feature type="region of interest" description="Disordered" evidence="1">
    <location>
        <begin position="69"/>
        <end position="130"/>
    </location>
</feature>
<evidence type="ECO:0000259" key="2">
    <source>
        <dbReference type="SMART" id="SM00198"/>
    </source>
</evidence>
<evidence type="ECO:0000313" key="4">
    <source>
        <dbReference type="Proteomes" id="UP000800097"/>
    </source>
</evidence>
<dbReference type="InterPro" id="IPR001283">
    <property type="entry name" value="CRISP-related"/>
</dbReference>
<keyword evidence="4" id="KW-1185">Reference proteome</keyword>
<dbReference type="EMBL" id="ML986485">
    <property type="protein sequence ID" value="KAF2280403.1"/>
    <property type="molecule type" value="Genomic_DNA"/>
</dbReference>
<dbReference type="RefSeq" id="XP_033657941.1">
    <property type="nucleotide sequence ID" value="XM_033799556.1"/>
</dbReference>
<accession>A0A6A6JWE0</accession>
<dbReference type="Pfam" id="PF00188">
    <property type="entry name" value="CAP"/>
    <property type="match status" value="1"/>
</dbReference>
<dbReference type="Proteomes" id="UP000800097">
    <property type="component" value="Unassembled WGS sequence"/>
</dbReference>
<sequence length="305" mass="32279">MRSLPLVSAALAIRAFASPVEKRRVVTKVAVQVKTITVYVTAGAPLPITTPAATNTRYVWWWPKPSSSARPSTAPSATPHPPTVTPAPTSSLTAAPQPEPKPSSAAPSQVSSPAPKGDGGLRPTGESQAYLSSGPEYKAAVLYHHNAARARHGAPPLTWNDACEAGARRTAETCVFEHPAFLGELKQGQNIFTVSGNAFNVTAAITESWYKGELDAMRPYFGSTDIPDTVFHSVGHLTAMLWKSTTGVGCVSIDCGDRMKLSDGTPTRMNKFTVCNYAPPGNYAGRYAENVAAPISNGNLGSWAE</sequence>
<dbReference type="SUPFAM" id="SSF55797">
    <property type="entry name" value="PR-1-like"/>
    <property type="match status" value="1"/>
</dbReference>
<gene>
    <name evidence="3" type="ORF">EI97DRAFT_439427</name>
</gene>
<dbReference type="AlphaFoldDB" id="A0A6A6JWE0"/>